<evidence type="ECO:0000313" key="2">
    <source>
        <dbReference type="EMBL" id="VDL99728.1"/>
    </source>
</evidence>
<gene>
    <name evidence="2" type="ORF">SSLN_LOCUS13343</name>
</gene>
<proteinExistence type="predicted"/>
<evidence type="ECO:0000313" key="4">
    <source>
        <dbReference type="WBParaSite" id="SSLN_0001384601-mRNA-1"/>
    </source>
</evidence>
<accession>A0A183TA45</accession>
<organism evidence="4">
    <name type="scientific">Schistocephalus solidus</name>
    <name type="common">Tapeworm</name>
    <dbReference type="NCBI Taxonomy" id="70667"/>
    <lineage>
        <taxon>Eukaryota</taxon>
        <taxon>Metazoa</taxon>
        <taxon>Spiralia</taxon>
        <taxon>Lophotrochozoa</taxon>
        <taxon>Platyhelminthes</taxon>
        <taxon>Cestoda</taxon>
        <taxon>Eucestoda</taxon>
        <taxon>Diphyllobothriidea</taxon>
        <taxon>Diphyllobothriidae</taxon>
        <taxon>Schistocephalus</taxon>
    </lineage>
</organism>
<dbReference type="Proteomes" id="UP000275846">
    <property type="component" value="Unassembled WGS sequence"/>
</dbReference>
<evidence type="ECO:0000256" key="1">
    <source>
        <dbReference type="SAM" id="MobiDB-lite"/>
    </source>
</evidence>
<name>A0A183TA45_SCHSO</name>
<keyword evidence="3" id="KW-1185">Reference proteome</keyword>
<dbReference type="AlphaFoldDB" id="A0A183TA45"/>
<evidence type="ECO:0000313" key="3">
    <source>
        <dbReference type="Proteomes" id="UP000275846"/>
    </source>
</evidence>
<protein>
    <submittedName>
        <fullName evidence="2 4">Uncharacterized protein</fullName>
    </submittedName>
</protein>
<feature type="region of interest" description="Disordered" evidence="1">
    <location>
        <begin position="181"/>
        <end position="200"/>
    </location>
</feature>
<feature type="compositionally biased region" description="Polar residues" evidence="1">
    <location>
        <begin position="149"/>
        <end position="159"/>
    </location>
</feature>
<dbReference type="EMBL" id="UYSU01038006">
    <property type="protein sequence ID" value="VDL99728.1"/>
    <property type="molecule type" value="Genomic_DNA"/>
</dbReference>
<feature type="region of interest" description="Disordered" evidence="1">
    <location>
        <begin position="149"/>
        <end position="168"/>
    </location>
</feature>
<sequence length="236" mass="27541">MEKVREDRASSNPMRRQSHNINFFHACIRSNDDDHPNQCYQLHRCPAAPEHRHHPPSATPCANHGNEPHLPHSYHLSGHFRLPITCYLNHHHLRIQYQRWGLGPSLSPLRSQIHLIHRPGRPLSNQRKRNPPRCQHILCTHQYFPQSSHEPGCQYQQQSPRRHSTSRSILSSLSPHMYITHRPGRSLANPSHKDQRTSARSTNIYPLHQLNSLACTRTFPHRMGLFGYMHLHKNLP</sequence>
<reference evidence="4" key="1">
    <citation type="submission" date="2016-06" db="UniProtKB">
        <authorList>
            <consortium name="WormBaseParasite"/>
        </authorList>
    </citation>
    <scope>IDENTIFICATION</scope>
</reference>
<reference evidence="2 3" key="2">
    <citation type="submission" date="2018-11" db="EMBL/GenBank/DDBJ databases">
        <authorList>
            <consortium name="Pathogen Informatics"/>
        </authorList>
    </citation>
    <scope>NUCLEOTIDE SEQUENCE [LARGE SCALE GENOMIC DNA]</scope>
    <source>
        <strain evidence="2 3">NST_G2</strain>
    </source>
</reference>
<dbReference type="WBParaSite" id="SSLN_0001384601-mRNA-1">
    <property type="protein sequence ID" value="SSLN_0001384601-mRNA-1"/>
    <property type="gene ID" value="SSLN_0001384601"/>
</dbReference>